<dbReference type="RefSeq" id="WP_069478967.1">
    <property type="nucleotide sequence ID" value="NZ_CP017111.1"/>
</dbReference>
<reference evidence="3" key="1">
    <citation type="submission" date="2016-08" db="EMBL/GenBank/DDBJ databases">
        <title>Complete genome sequence of the organohalide-respiring Epsilonproteobacterium Sulfurospirillum halorespirans.</title>
        <authorList>
            <person name="Goris T."/>
            <person name="Zimmermann J."/>
            <person name="Schenz B."/>
            <person name="Lemos M."/>
            <person name="Hackermueller J."/>
            <person name="Diekert G."/>
        </authorList>
    </citation>
    <scope>NUCLEOTIDE SEQUENCE [LARGE SCALE GENOMIC DNA]</scope>
    <source>
        <strain>DSM 13726</strain>
        <strain evidence="3">PCE-M2</strain>
    </source>
</reference>
<keyword evidence="2" id="KW-0808">Transferase</keyword>
<dbReference type="PANTHER" id="PTHR43667">
    <property type="entry name" value="CYCLOPROPANE-FATTY-ACYL-PHOSPHOLIPID SYNTHASE"/>
    <property type="match status" value="1"/>
</dbReference>
<dbReference type="Pfam" id="PF13649">
    <property type="entry name" value="Methyltransf_25"/>
    <property type="match status" value="1"/>
</dbReference>
<dbReference type="PANTHER" id="PTHR43667:SF2">
    <property type="entry name" value="FATTY ACID C-METHYL TRANSFERASE"/>
    <property type="match status" value="1"/>
</dbReference>
<dbReference type="InterPro" id="IPR029063">
    <property type="entry name" value="SAM-dependent_MTases_sf"/>
</dbReference>
<dbReference type="Gene3D" id="3.40.50.150">
    <property type="entry name" value="Vaccinia Virus protein VP39"/>
    <property type="match status" value="1"/>
</dbReference>
<evidence type="ECO:0000313" key="3">
    <source>
        <dbReference type="Proteomes" id="UP000094609"/>
    </source>
</evidence>
<organism evidence="2 3">
    <name type="scientific">Sulfurospirillum halorespirans DSM 13726</name>
    <dbReference type="NCBI Taxonomy" id="1193502"/>
    <lineage>
        <taxon>Bacteria</taxon>
        <taxon>Pseudomonadati</taxon>
        <taxon>Campylobacterota</taxon>
        <taxon>Epsilonproteobacteria</taxon>
        <taxon>Campylobacterales</taxon>
        <taxon>Sulfurospirillaceae</taxon>
        <taxon>Sulfurospirillum</taxon>
    </lineage>
</organism>
<dbReference type="PATRIC" id="fig|1193502.14.peg.2707"/>
<protein>
    <submittedName>
        <fullName evidence="2">Methyltransferase</fullName>
    </submittedName>
</protein>
<evidence type="ECO:0000259" key="1">
    <source>
        <dbReference type="Pfam" id="PF13649"/>
    </source>
</evidence>
<proteinExistence type="predicted"/>
<dbReference type="GO" id="GO:0032259">
    <property type="term" value="P:methylation"/>
    <property type="evidence" value="ECO:0007669"/>
    <property type="project" value="UniProtKB-KW"/>
</dbReference>
<feature type="domain" description="Methyltransferase" evidence="1">
    <location>
        <begin position="46"/>
        <end position="121"/>
    </location>
</feature>
<name>A0A1D7TN70_9BACT</name>
<accession>A0A1D7TN70</accession>
<dbReference type="STRING" id="1193502.SHALO_2674"/>
<dbReference type="SUPFAM" id="SSF53335">
    <property type="entry name" value="S-adenosyl-L-methionine-dependent methyltransferases"/>
    <property type="match status" value="1"/>
</dbReference>
<dbReference type="InterPro" id="IPR050723">
    <property type="entry name" value="CFA/CMAS"/>
</dbReference>
<dbReference type="GO" id="GO:0008168">
    <property type="term" value="F:methyltransferase activity"/>
    <property type="evidence" value="ECO:0007669"/>
    <property type="project" value="UniProtKB-KW"/>
</dbReference>
<sequence length="255" mass="28608">MEPNFNFWDNMAKRYPRFNDISMSKDVNHIINWCQNRNVSFEGASILDIGAGTGTIAIPLAQKGAHVTAMDISEGMLAALNEDAKEQGVSLQMHTHQSDWDSFPLSQQYDIVIASMTPAISDLQKIDKMLGATKGLGIYVGWGKYRINKLVEALVKAHIIEEEEDCASAGCIKAAQFIDILDERNIPYESSFFETSWSETYSFEEAKEYAYDQLKRKEIVPNEAIVESILSENLDGDKVQVTTEAEKGIILWRVA</sequence>
<evidence type="ECO:0000313" key="2">
    <source>
        <dbReference type="EMBL" id="AOO66432.1"/>
    </source>
</evidence>
<gene>
    <name evidence="2" type="ORF">SHALO_2674</name>
</gene>
<dbReference type="EMBL" id="CP017111">
    <property type="protein sequence ID" value="AOO66432.1"/>
    <property type="molecule type" value="Genomic_DNA"/>
</dbReference>
<keyword evidence="3" id="KW-1185">Reference proteome</keyword>
<dbReference type="KEGG" id="shal:SHALO_2674"/>
<keyword evidence="2" id="KW-0489">Methyltransferase</keyword>
<dbReference type="InterPro" id="IPR041698">
    <property type="entry name" value="Methyltransf_25"/>
</dbReference>
<dbReference type="CDD" id="cd02440">
    <property type="entry name" value="AdoMet_MTases"/>
    <property type="match status" value="1"/>
</dbReference>
<dbReference type="AlphaFoldDB" id="A0A1D7TN70"/>
<dbReference type="Proteomes" id="UP000094609">
    <property type="component" value="Chromosome"/>
</dbReference>